<reference evidence="1" key="1">
    <citation type="submission" date="2024-03" db="EMBL/GenBank/DDBJ databases">
        <title>WGS assembly of Saponaria officinalis var. Norfolk2.</title>
        <authorList>
            <person name="Jenkins J."/>
            <person name="Shu S."/>
            <person name="Grimwood J."/>
            <person name="Barry K."/>
            <person name="Goodstein D."/>
            <person name="Schmutz J."/>
            <person name="Leebens-Mack J."/>
            <person name="Osbourn A."/>
        </authorList>
    </citation>
    <scope>NUCLEOTIDE SEQUENCE [LARGE SCALE GENOMIC DNA]</scope>
    <source>
        <strain evidence="1">JIC</strain>
    </source>
</reference>
<keyword evidence="2" id="KW-1185">Reference proteome</keyword>
<evidence type="ECO:0000313" key="2">
    <source>
        <dbReference type="Proteomes" id="UP001443914"/>
    </source>
</evidence>
<dbReference type="Proteomes" id="UP001443914">
    <property type="component" value="Unassembled WGS sequence"/>
</dbReference>
<dbReference type="EMBL" id="JBDFQZ010000011">
    <property type="protein sequence ID" value="KAK9678285.1"/>
    <property type="molecule type" value="Genomic_DNA"/>
</dbReference>
<dbReference type="AlphaFoldDB" id="A0AAW1HPD6"/>
<evidence type="ECO:0000313" key="1">
    <source>
        <dbReference type="EMBL" id="KAK9678285.1"/>
    </source>
</evidence>
<proteinExistence type="predicted"/>
<sequence length="180" mass="21455">MILEMVEEYESCYRTVFRSKHEKVICTDGTRKLADFFSYSIMSPERSSLLSYSSMPSHEIKIICIVISSNYRVIVRLIKLKLFLFRTCQKGMRYCHLKIYYEQKRPHILGHSTPMLIRRFTLIASSHVRHMHITRHIDNFQSRVVTLISSRWVSYRQLEKSSAKKKKTRTRKNHISQPLL</sequence>
<comment type="caution">
    <text evidence="1">The sequence shown here is derived from an EMBL/GenBank/DDBJ whole genome shotgun (WGS) entry which is preliminary data.</text>
</comment>
<protein>
    <submittedName>
        <fullName evidence="1">Uncharacterized protein</fullName>
    </submittedName>
</protein>
<accession>A0AAW1HPD6</accession>
<gene>
    <name evidence="1" type="ORF">RND81_11G200900</name>
</gene>
<organism evidence="1 2">
    <name type="scientific">Saponaria officinalis</name>
    <name type="common">Common soapwort</name>
    <name type="synonym">Lychnis saponaria</name>
    <dbReference type="NCBI Taxonomy" id="3572"/>
    <lineage>
        <taxon>Eukaryota</taxon>
        <taxon>Viridiplantae</taxon>
        <taxon>Streptophyta</taxon>
        <taxon>Embryophyta</taxon>
        <taxon>Tracheophyta</taxon>
        <taxon>Spermatophyta</taxon>
        <taxon>Magnoliopsida</taxon>
        <taxon>eudicotyledons</taxon>
        <taxon>Gunneridae</taxon>
        <taxon>Pentapetalae</taxon>
        <taxon>Caryophyllales</taxon>
        <taxon>Caryophyllaceae</taxon>
        <taxon>Caryophylleae</taxon>
        <taxon>Saponaria</taxon>
    </lineage>
</organism>
<name>A0AAW1HPD6_SAPOF</name>